<feature type="region of interest" description="Disordered" evidence="1">
    <location>
        <begin position="1"/>
        <end position="107"/>
    </location>
</feature>
<feature type="compositionally biased region" description="Low complexity" evidence="1">
    <location>
        <begin position="1"/>
        <end position="12"/>
    </location>
</feature>
<dbReference type="Proteomes" id="UP000000305">
    <property type="component" value="Unassembled WGS sequence"/>
</dbReference>
<protein>
    <submittedName>
        <fullName evidence="2">Uncharacterized protein</fullName>
    </submittedName>
</protein>
<reference evidence="2 3" key="1">
    <citation type="journal article" date="2011" name="Science">
        <title>The ecoresponsive genome of Daphnia pulex.</title>
        <authorList>
            <person name="Colbourne J.K."/>
            <person name="Pfrender M.E."/>
            <person name="Gilbert D."/>
            <person name="Thomas W.K."/>
            <person name="Tucker A."/>
            <person name="Oakley T.H."/>
            <person name="Tokishita S."/>
            <person name="Aerts A."/>
            <person name="Arnold G.J."/>
            <person name="Basu M.K."/>
            <person name="Bauer D.J."/>
            <person name="Caceres C.E."/>
            <person name="Carmel L."/>
            <person name="Casola C."/>
            <person name="Choi J.H."/>
            <person name="Detter J.C."/>
            <person name="Dong Q."/>
            <person name="Dusheyko S."/>
            <person name="Eads B.D."/>
            <person name="Frohlich T."/>
            <person name="Geiler-Samerotte K.A."/>
            <person name="Gerlach D."/>
            <person name="Hatcher P."/>
            <person name="Jogdeo S."/>
            <person name="Krijgsveld J."/>
            <person name="Kriventseva E.V."/>
            <person name="Kultz D."/>
            <person name="Laforsch C."/>
            <person name="Lindquist E."/>
            <person name="Lopez J."/>
            <person name="Manak J.R."/>
            <person name="Muller J."/>
            <person name="Pangilinan J."/>
            <person name="Patwardhan R.P."/>
            <person name="Pitluck S."/>
            <person name="Pritham E.J."/>
            <person name="Rechtsteiner A."/>
            <person name="Rho M."/>
            <person name="Rogozin I.B."/>
            <person name="Sakarya O."/>
            <person name="Salamov A."/>
            <person name="Schaack S."/>
            <person name="Shapiro H."/>
            <person name="Shiga Y."/>
            <person name="Skalitzky C."/>
            <person name="Smith Z."/>
            <person name="Souvorov A."/>
            <person name="Sung W."/>
            <person name="Tang Z."/>
            <person name="Tsuchiya D."/>
            <person name="Tu H."/>
            <person name="Vos H."/>
            <person name="Wang M."/>
            <person name="Wolf Y.I."/>
            <person name="Yamagata H."/>
            <person name="Yamada T."/>
            <person name="Ye Y."/>
            <person name="Shaw J.R."/>
            <person name="Andrews J."/>
            <person name="Crease T.J."/>
            <person name="Tang H."/>
            <person name="Lucas S.M."/>
            <person name="Robertson H.M."/>
            <person name="Bork P."/>
            <person name="Koonin E.V."/>
            <person name="Zdobnov E.M."/>
            <person name="Grigoriev I.V."/>
            <person name="Lynch M."/>
            <person name="Boore J.L."/>
        </authorList>
    </citation>
    <scope>NUCLEOTIDE SEQUENCE [LARGE SCALE GENOMIC DNA]</scope>
</reference>
<dbReference type="HOGENOM" id="CLU_1556823_0_0_1"/>
<gene>
    <name evidence="2" type="ORF">DAPPUDRAFT_336914</name>
</gene>
<accession>E9I0L8</accession>
<dbReference type="PhylomeDB" id="E9I0L8"/>
<dbReference type="AlphaFoldDB" id="E9I0L8"/>
<organism evidence="2 3">
    <name type="scientific">Daphnia pulex</name>
    <name type="common">Water flea</name>
    <dbReference type="NCBI Taxonomy" id="6669"/>
    <lineage>
        <taxon>Eukaryota</taxon>
        <taxon>Metazoa</taxon>
        <taxon>Ecdysozoa</taxon>
        <taxon>Arthropoda</taxon>
        <taxon>Crustacea</taxon>
        <taxon>Branchiopoda</taxon>
        <taxon>Diplostraca</taxon>
        <taxon>Cladocera</taxon>
        <taxon>Anomopoda</taxon>
        <taxon>Daphniidae</taxon>
        <taxon>Daphnia</taxon>
    </lineage>
</organism>
<dbReference type="KEGG" id="dpx:DAPPUDRAFT_336914"/>
<proteinExistence type="predicted"/>
<dbReference type="InParanoid" id="E9I0L8"/>
<feature type="compositionally biased region" description="Basic residues" evidence="1">
    <location>
        <begin position="55"/>
        <end position="65"/>
    </location>
</feature>
<evidence type="ECO:0000313" key="3">
    <source>
        <dbReference type="Proteomes" id="UP000000305"/>
    </source>
</evidence>
<feature type="compositionally biased region" description="Basic and acidic residues" evidence="1">
    <location>
        <begin position="83"/>
        <end position="94"/>
    </location>
</feature>
<dbReference type="EMBL" id="GL733574">
    <property type="protein sequence ID" value="EFX62462.1"/>
    <property type="molecule type" value="Genomic_DNA"/>
</dbReference>
<name>E9I0L8_DAPPU</name>
<evidence type="ECO:0000256" key="1">
    <source>
        <dbReference type="SAM" id="MobiDB-lite"/>
    </source>
</evidence>
<feature type="compositionally biased region" description="Low complexity" evidence="1">
    <location>
        <begin position="68"/>
        <end position="82"/>
    </location>
</feature>
<keyword evidence="3" id="KW-1185">Reference proteome</keyword>
<sequence>MGDIPSSPSSSESTKRRRALRSMSGDTLTVDLGENCVNTPELPPGIPNSTDSHGAKKNKKKRRRSRDSSPSDSGSGSSSSSRSPDRKKPRKDGTDSGGFDEPSNVAMLPRSRVRDLRRWMKEGIESKTEGTPSDLLMFPNLRVTLNLWLLYWTHQWLANGYAILVNRLIELS</sequence>
<evidence type="ECO:0000313" key="2">
    <source>
        <dbReference type="EMBL" id="EFX62462.1"/>
    </source>
</evidence>